<dbReference type="Pfam" id="PF12937">
    <property type="entry name" value="F-box-like"/>
    <property type="match status" value="1"/>
</dbReference>
<dbReference type="InterPro" id="IPR032675">
    <property type="entry name" value="LRR_dom_sf"/>
</dbReference>
<name>A0A8H6YEP0_9AGAR</name>
<protein>
    <submittedName>
        <fullName evidence="3">F-box domain-containing protein</fullName>
    </submittedName>
</protein>
<dbReference type="EMBL" id="JACAZH010000010">
    <property type="protein sequence ID" value="KAF7357599.1"/>
    <property type="molecule type" value="Genomic_DNA"/>
</dbReference>
<dbReference type="InterPro" id="IPR001810">
    <property type="entry name" value="F-box_dom"/>
</dbReference>
<keyword evidence="1" id="KW-0175">Coiled coil</keyword>
<evidence type="ECO:0000256" key="1">
    <source>
        <dbReference type="SAM" id="Coils"/>
    </source>
</evidence>
<sequence length="531" mass="59539">MAGTHFTMDAVLAQQTERTRGSSTSQLKQLIAESDSKIILLENEMAALESRMAALVELRDLERATGDAFRFLAAPIRTLPVELLAEIFLLSIRELDLKSGFIYSMDWHIQDAFRVSHVCRRWRQIANTTPRLWTGPISLDLEGPRHGQEGIYLNGLDTWLARSAPLPVPITIVTLEKGSRSNKSDSRALDALLCISARWRSLRFVAFSPAQGWFVQRLTGCRLDCLEELFLSSLDHDSADSHFDGTAILSFMTASRLRKVAFNSSCGIPMPWAQLTDITLGDILSPETFCNIFSQCINAVKVSISIRWLLPPPARRDALALNQLRVLSITWVGHEIHGMQFLHSLSALALDELRLFFEDGDGTDWDEATLTAFQLRSPNITKLKIEGDGMLVPSHALIAVFRHAPCLTHFSIVDCPDSVDDHFCQALCYTDGVEPLVPRLHTLAVAEFRGNLSQDGLANTIASRWWSDADAELASRSGPPVVARWRQIRLRDDSIYQGFGFSPKFRETMNALQETGLDVDLVDVEFWELDW</sequence>
<reference evidence="3" key="1">
    <citation type="submission" date="2020-05" db="EMBL/GenBank/DDBJ databases">
        <title>Mycena genomes resolve the evolution of fungal bioluminescence.</title>
        <authorList>
            <person name="Tsai I.J."/>
        </authorList>
    </citation>
    <scope>NUCLEOTIDE SEQUENCE</scope>
    <source>
        <strain evidence="3">160909Yilan</strain>
    </source>
</reference>
<evidence type="ECO:0000313" key="4">
    <source>
        <dbReference type="Proteomes" id="UP000623467"/>
    </source>
</evidence>
<dbReference type="OrthoDB" id="3005190at2759"/>
<dbReference type="Proteomes" id="UP000623467">
    <property type="component" value="Unassembled WGS sequence"/>
</dbReference>
<comment type="caution">
    <text evidence="3">The sequence shown here is derived from an EMBL/GenBank/DDBJ whole genome shotgun (WGS) entry which is preliminary data.</text>
</comment>
<dbReference type="Gene3D" id="3.80.10.10">
    <property type="entry name" value="Ribonuclease Inhibitor"/>
    <property type="match status" value="1"/>
</dbReference>
<accession>A0A8H6YEP0</accession>
<proteinExistence type="predicted"/>
<keyword evidence="4" id="KW-1185">Reference proteome</keyword>
<dbReference type="Gene3D" id="1.20.1280.50">
    <property type="match status" value="1"/>
</dbReference>
<evidence type="ECO:0000259" key="2">
    <source>
        <dbReference type="Pfam" id="PF12937"/>
    </source>
</evidence>
<dbReference type="InterPro" id="IPR036047">
    <property type="entry name" value="F-box-like_dom_sf"/>
</dbReference>
<feature type="domain" description="F-box" evidence="2">
    <location>
        <begin position="77"/>
        <end position="134"/>
    </location>
</feature>
<organism evidence="3 4">
    <name type="scientific">Mycena sanguinolenta</name>
    <dbReference type="NCBI Taxonomy" id="230812"/>
    <lineage>
        <taxon>Eukaryota</taxon>
        <taxon>Fungi</taxon>
        <taxon>Dikarya</taxon>
        <taxon>Basidiomycota</taxon>
        <taxon>Agaricomycotina</taxon>
        <taxon>Agaricomycetes</taxon>
        <taxon>Agaricomycetidae</taxon>
        <taxon>Agaricales</taxon>
        <taxon>Marasmiineae</taxon>
        <taxon>Mycenaceae</taxon>
        <taxon>Mycena</taxon>
    </lineage>
</organism>
<dbReference type="SUPFAM" id="SSF81383">
    <property type="entry name" value="F-box domain"/>
    <property type="match status" value="1"/>
</dbReference>
<evidence type="ECO:0000313" key="3">
    <source>
        <dbReference type="EMBL" id="KAF7357599.1"/>
    </source>
</evidence>
<feature type="coiled-coil region" evidence="1">
    <location>
        <begin position="31"/>
        <end position="58"/>
    </location>
</feature>
<gene>
    <name evidence="3" type="ORF">MSAN_01356300</name>
</gene>
<dbReference type="AlphaFoldDB" id="A0A8H6YEP0"/>